<reference evidence="3 4" key="1">
    <citation type="journal article" date="2015" name="Genome Announc.">
        <title>Complete Genome Sequence of Steroid-Transforming Nocardioides simplex VKM Ac-2033D.</title>
        <authorList>
            <person name="Shtratnikova V.Y."/>
            <person name="Schelkunov M.I."/>
            <person name="Pekov Y.A."/>
            <person name="Fokina V.V."/>
            <person name="Logacheva M.D."/>
            <person name="Sokolov S.L."/>
            <person name="Bragin E.Y."/>
            <person name="Ashapkin V.V."/>
            <person name="Donova M.V."/>
        </authorList>
    </citation>
    <scope>NUCLEOTIDE SEQUENCE [LARGE SCALE GENOMIC DNA]</scope>
    <source>
        <strain evidence="3 4">VKM Ac-2033D</strain>
    </source>
</reference>
<evidence type="ECO:0000313" key="4">
    <source>
        <dbReference type="Proteomes" id="UP000030300"/>
    </source>
</evidence>
<accession>A0A0A1DMX1</accession>
<evidence type="ECO:0000256" key="2">
    <source>
        <dbReference type="SAM" id="Phobius"/>
    </source>
</evidence>
<dbReference type="GeneID" id="96611417"/>
<keyword evidence="2" id="KW-1133">Transmembrane helix</keyword>
<organism evidence="3 4">
    <name type="scientific">Nocardioides simplex</name>
    <name type="common">Arthrobacter simplex</name>
    <dbReference type="NCBI Taxonomy" id="2045"/>
    <lineage>
        <taxon>Bacteria</taxon>
        <taxon>Bacillati</taxon>
        <taxon>Actinomycetota</taxon>
        <taxon>Actinomycetes</taxon>
        <taxon>Propionibacteriales</taxon>
        <taxon>Nocardioidaceae</taxon>
        <taxon>Pimelobacter</taxon>
    </lineage>
</organism>
<dbReference type="EMBL" id="CP009896">
    <property type="protein sequence ID" value="AIY18751.1"/>
    <property type="molecule type" value="Genomic_DNA"/>
</dbReference>
<protein>
    <submittedName>
        <fullName evidence="3">Uncharacterized protein</fullName>
    </submittedName>
</protein>
<keyword evidence="4" id="KW-1185">Reference proteome</keyword>
<dbReference type="eggNOG" id="ENOG5030S17">
    <property type="taxonomic scope" value="Bacteria"/>
</dbReference>
<evidence type="ECO:0000256" key="1">
    <source>
        <dbReference type="SAM" id="MobiDB-lite"/>
    </source>
</evidence>
<feature type="transmembrane region" description="Helical" evidence="2">
    <location>
        <begin position="41"/>
        <end position="61"/>
    </location>
</feature>
<feature type="region of interest" description="Disordered" evidence="1">
    <location>
        <begin position="13"/>
        <end position="34"/>
    </location>
</feature>
<dbReference type="RefSeq" id="WP_038681300.1">
    <property type="nucleotide sequence ID" value="NZ_BJMC01000011.1"/>
</dbReference>
<gene>
    <name evidence="3" type="ORF">KR76_21790</name>
</gene>
<dbReference type="HOGENOM" id="CLU_1233973_0_0_11"/>
<dbReference type="KEGG" id="psim:KR76_21790"/>
<dbReference type="Proteomes" id="UP000030300">
    <property type="component" value="Chromosome"/>
</dbReference>
<keyword evidence="2" id="KW-0812">Transmembrane</keyword>
<proteinExistence type="predicted"/>
<feature type="region of interest" description="Disordered" evidence="1">
    <location>
        <begin position="65"/>
        <end position="100"/>
    </location>
</feature>
<name>A0A0A1DMX1_NOCSI</name>
<dbReference type="STRING" id="2045.KR76_21790"/>
<evidence type="ECO:0000313" key="3">
    <source>
        <dbReference type="EMBL" id="AIY18751.1"/>
    </source>
</evidence>
<sequence>MNDTDLLTDRLHHLGDRAPVPDVPTTDDVRRGRGRLRRRRLAAVAGTAAVAVAVGGVALAAGPGADPRTRVDPATAPVAQQPSAPRAAHDPVAQPGKAPSVRIGGVKVGAQAGRATTLQDLLALSSALEETEGKRVYGLLAIGQADTWAAARANTCPTGWTCTPIDVEGAQRARRATDGTTTQAVAQFPSGVAILTLTDAAHFPAVLPYAGAMGKPQGPAGGGS</sequence>
<keyword evidence="2" id="KW-0472">Membrane</keyword>
<dbReference type="AlphaFoldDB" id="A0A0A1DMX1"/>